<dbReference type="SMART" id="SM00490">
    <property type="entry name" value="HELICc"/>
    <property type="match status" value="1"/>
</dbReference>
<evidence type="ECO:0000313" key="16">
    <source>
        <dbReference type="EMBL" id="KYO67365.1"/>
    </source>
</evidence>
<evidence type="ECO:0000313" key="17">
    <source>
        <dbReference type="Proteomes" id="UP000075737"/>
    </source>
</evidence>
<dbReference type="GO" id="GO:0003678">
    <property type="term" value="F:DNA helicase activity"/>
    <property type="evidence" value="ECO:0007669"/>
    <property type="project" value="TreeGrafter"/>
</dbReference>
<dbReference type="InterPro" id="IPR003711">
    <property type="entry name" value="CarD-like/TRCF_RID"/>
</dbReference>
<protein>
    <recommendedName>
        <fullName evidence="12 13">Transcription-repair-coupling factor</fullName>
        <shortName evidence="13">TRCF</shortName>
        <ecNumber evidence="13">3.6.4.-</ecNumber>
    </recommendedName>
</protein>
<dbReference type="InterPro" id="IPR004576">
    <property type="entry name" value="Mfd"/>
</dbReference>
<reference evidence="16 17" key="1">
    <citation type="submission" date="2015-12" db="EMBL/GenBank/DDBJ databases">
        <title>Draft genome of Thermovenabulum gondwanense isolated from a red thermophilic microbial mat colonisisng an outflow channel of a bore well.</title>
        <authorList>
            <person name="Patel B.K."/>
        </authorList>
    </citation>
    <scope>NUCLEOTIDE SEQUENCE [LARGE SCALE GENOMIC DNA]</scope>
    <source>
        <strain evidence="16 17">R270</strain>
    </source>
</reference>
<dbReference type="GO" id="GO:0005737">
    <property type="term" value="C:cytoplasm"/>
    <property type="evidence" value="ECO:0007669"/>
    <property type="project" value="UniProtKB-SubCell"/>
</dbReference>
<dbReference type="Gene3D" id="2.40.10.170">
    <property type="match status" value="1"/>
</dbReference>
<dbReference type="Gene3D" id="3.90.1150.50">
    <property type="entry name" value="Transcription-repair-coupling factor, D7 domain"/>
    <property type="match status" value="1"/>
</dbReference>
<dbReference type="InterPro" id="IPR011545">
    <property type="entry name" value="DEAD/DEAH_box_helicase_dom"/>
</dbReference>
<keyword evidence="2 13" id="KW-0963">Cytoplasm</keyword>
<dbReference type="Pfam" id="PF02559">
    <property type="entry name" value="CarD_TRCF_RID"/>
    <property type="match status" value="1"/>
</dbReference>
<dbReference type="GO" id="GO:0000716">
    <property type="term" value="P:transcription-coupled nucleotide-excision repair, DNA damage recognition"/>
    <property type="evidence" value="ECO:0007669"/>
    <property type="project" value="UniProtKB-UniRule"/>
</dbReference>
<comment type="function">
    <text evidence="13">Couples transcription and DNA repair by recognizing RNA polymerase (RNAP) stalled at DNA lesions. Mediates ATP-dependent release of RNAP and its truncated transcript from the DNA, and recruitment of nucleotide excision repair machinery to the damaged site.</text>
</comment>
<dbReference type="InterPro" id="IPR036101">
    <property type="entry name" value="CarD-like/TRCF_RID_sf"/>
</dbReference>
<dbReference type="InterPro" id="IPR027417">
    <property type="entry name" value="P-loop_NTPase"/>
</dbReference>
<keyword evidence="17" id="KW-1185">Reference proteome</keyword>
<dbReference type="GO" id="GO:0016787">
    <property type="term" value="F:hydrolase activity"/>
    <property type="evidence" value="ECO:0007669"/>
    <property type="project" value="UniProtKB-KW"/>
</dbReference>
<dbReference type="PANTHER" id="PTHR47964:SF1">
    <property type="entry name" value="ATP-DEPENDENT DNA HELICASE HOMOLOG RECG, CHLOROPLASTIC"/>
    <property type="match status" value="1"/>
</dbReference>
<name>A0A162MUF2_9FIRM</name>
<keyword evidence="7 13" id="KW-0067">ATP-binding</keyword>
<evidence type="ECO:0000256" key="9">
    <source>
        <dbReference type="ARBA" id="ARBA00023204"/>
    </source>
</evidence>
<dbReference type="GO" id="GO:0006355">
    <property type="term" value="P:regulation of DNA-templated transcription"/>
    <property type="evidence" value="ECO:0007669"/>
    <property type="project" value="UniProtKB-UniRule"/>
</dbReference>
<keyword evidence="6" id="KW-0347">Helicase</keyword>
<dbReference type="InterPro" id="IPR001650">
    <property type="entry name" value="Helicase_C-like"/>
</dbReference>
<dbReference type="Pfam" id="PF00270">
    <property type="entry name" value="DEAD"/>
    <property type="match status" value="1"/>
</dbReference>
<dbReference type="InterPro" id="IPR037235">
    <property type="entry name" value="TRCF-like_C_D7"/>
</dbReference>
<dbReference type="SUPFAM" id="SSF143517">
    <property type="entry name" value="TRCF domain-like"/>
    <property type="match status" value="1"/>
</dbReference>
<dbReference type="STRING" id="520767.ATZ99_06510"/>
<evidence type="ECO:0000259" key="14">
    <source>
        <dbReference type="PROSITE" id="PS51192"/>
    </source>
</evidence>
<dbReference type="InterPro" id="IPR047112">
    <property type="entry name" value="RecG/Mfd"/>
</dbReference>
<comment type="caution">
    <text evidence="16">The sequence shown here is derived from an EMBL/GenBank/DDBJ whole genome shotgun (WGS) entry which is preliminary data.</text>
</comment>
<dbReference type="SMART" id="SM01058">
    <property type="entry name" value="CarD_TRCF"/>
    <property type="match status" value="1"/>
</dbReference>
<dbReference type="NCBIfam" id="TIGR00580">
    <property type="entry name" value="mfd"/>
    <property type="match status" value="1"/>
</dbReference>
<dbReference type="Pfam" id="PF00271">
    <property type="entry name" value="Helicase_C"/>
    <property type="match status" value="1"/>
</dbReference>
<dbReference type="CDD" id="cd18810">
    <property type="entry name" value="SF2_C_TRCF"/>
    <property type="match status" value="1"/>
</dbReference>
<dbReference type="PROSITE" id="PS51194">
    <property type="entry name" value="HELICASE_CTER"/>
    <property type="match status" value="1"/>
</dbReference>
<evidence type="ECO:0000256" key="10">
    <source>
        <dbReference type="ARBA" id="ARBA00061104"/>
    </source>
</evidence>
<dbReference type="PANTHER" id="PTHR47964">
    <property type="entry name" value="ATP-DEPENDENT DNA HELICASE HOMOLOG RECG, CHLOROPLASTIC"/>
    <property type="match status" value="1"/>
</dbReference>
<gene>
    <name evidence="13 16" type="primary">mfd</name>
    <name evidence="16" type="ORF">ATZ99_06510</name>
</gene>
<evidence type="ECO:0000256" key="3">
    <source>
        <dbReference type="ARBA" id="ARBA00022741"/>
    </source>
</evidence>
<dbReference type="InterPro" id="IPR005118">
    <property type="entry name" value="TRCF_C"/>
</dbReference>
<evidence type="ECO:0000256" key="11">
    <source>
        <dbReference type="ARBA" id="ARBA00061399"/>
    </source>
</evidence>
<dbReference type="AlphaFoldDB" id="A0A162MUF2"/>
<dbReference type="Pfam" id="PF03461">
    <property type="entry name" value="TRCF"/>
    <property type="match status" value="1"/>
</dbReference>
<dbReference type="GO" id="GO:0005524">
    <property type="term" value="F:ATP binding"/>
    <property type="evidence" value="ECO:0007669"/>
    <property type="project" value="UniProtKB-UniRule"/>
</dbReference>
<evidence type="ECO:0000256" key="5">
    <source>
        <dbReference type="ARBA" id="ARBA00022801"/>
    </source>
</evidence>
<dbReference type="SUPFAM" id="SSF141259">
    <property type="entry name" value="CarD-like"/>
    <property type="match status" value="1"/>
</dbReference>
<dbReference type="Gene3D" id="3.40.50.11180">
    <property type="match status" value="1"/>
</dbReference>
<evidence type="ECO:0000256" key="8">
    <source>
        <dbReference type="ARBA" id="ARBA00023125"/>
    </source>
</evidence>
<dbReference type="SMART" id="SM00487">
    <property type="entry name" value="DEXDc"/>
    <property type="match status" value="1"/>
</dbReference>
<keyword evidence="9 13" id="KW-0234">DNA repair</keyword>
<dbReference type="HAMAP" id="MF_00969">
    <property type="entry name" value="TRCF"/>
    <property type="match status" value="1"/>
</dbReference>
<dbReference type="PATRIC" id="fig|520767.4.peg.739"/>
<comment type="similarity">
    <text evidence="11 13">In the C-terminal section; belongs to the helicase family. RecG subfamily.</text>
</comment>
<evidence type="ECO:0000256" key="12">
    <source>
        <dbReference type="ARBA" id="ARBA00070128"/>
    </source>
</evidence>
<evidence type="ECO:0000259" key="15">
    <source>
        <dbReference type="PROSITE" id="PS51194"/>
    </source>
</evidence>
<keyword evidence="4 13" id="KW-0227">DNA damage</keyword>
<feature type="domain" description="Helicase ATP-binding" evidence="14">
    <location>
        <begin position="644"/>
        <end position="805"/>
    </location>
</feature>
<dbReference type="PROSITE" id="PS51192">
    <property type="entry name" value="HELICASE_ATP_BIND_1"/>
    <property type="match status" value="1"/>
</dbReference>
<dbReference type="EMBL" id="LOHZ01000022">
    <property type="protein sequence ID" value="KYO67365.1"/>
    <property type="molecule type" value="Genomic_DNA"/>
</dbReference>
<dbReference type="CDD" id="cd17991">
    <property type="entry name" value="DEXHc_TRCF"/>
    <property type="match status" value="1"/>
</dbReference>
<evidence type="ECO:0000256" key="7">
    <source>
        <dbReference type="ARBA" id="ARBA00022840"/>
    </source>
</evidence>
<comment type="subcellular location">
    <subcellularLocation>
        <location evidence="1 13">Cytoplasm</location>
    </subcellularLocation>
</comment>
<keyword evidence="5 13" id="KW-0378">Hydrolase</keyword>
<dbReference type="Gene3D" id="3.40.50.300">
    <property type="entry name" value="P-loop containing nucleotide triphosphate hydrolases"/>
    <property type="match status" value="2"/>
</dbReference>
<dbReference type="OrthoDB" id="9804325at2"/>
<dbReference type="GO" id="GO:0003684">
    <property type="term" value="F:damaged DNA binding"/>
    <property type="evidence" value="ECO:0007669"/>
    <property type="project" value="InterPro"/>
</dbReference>
<evidence type="ECO:0000256" key="2">
    <source>
        <dbReference type="ARBA" id="ARBA00022490"/>
    </source>
</evidence>
<sequence length="1179" mass="135673">MFALKFCEKIEDFNRITKDIENGIKGFFSYGLSDSQKSFIIAGLKERFGKRNFLVVVPDALEAKRIAEDLEFFLGKEEVLYFPSNYVIPYETEAKSLEFTAQRLSVLEKLLFNNSKIVVAPLNALVNKLVPPNIVKNFTLELEYGREENLEEIILRLINMGYERVEIIEGKGQFAQRGGILDIFPLTAEYPYRIEFFGDEIDSIRCFNIEDQRSFDRLEKIRIFPAREVIFDEETGKKAALKVSQDLEEKRSALYSAGKKEIFETLKEKVGVHIDKLERGIFFESAELYTGYLYEELCSLMDYFSTPPFVFFIEPGRLMESSKNIAFEIEETYKGLLEKGHILPSASEIYFSVERVIDEMKKYPSFYISMFPRIPKEFSIGGVYSFQFRAVTAFNGKFELLVEEIMNYKKRRYGIILLSGNEERGKHLSKALREKNIEAVFYKSLKGELMPGQIVVIPGSIGKGFEIPEIRVAVISDTDVYGRPKVKQAKPAITKKGKKITAVDELSPGDYVVHATHGIGRYLGVETLEVEGNKRDYFALQYLGGDKLYVPTDQVELIYKYVSPEDKPPKLNKLGGSEWSKTKAKVKESIKEMARELIELYAARQSIKGFAFSKDTVWQQEFEEMFPYEETPDQLMAIEEVKKDMESDKCMDRIICGDVGYGKTEVALRAAFKAVMDGKQVAVLVPTTILAEQHYRTFAERFSPFPLRVEVISRFKSKAEQKAILKDLKNGAVDVIIGTHRLLQKDVRFKDLGLLIIDEEQRFGVAHKEKIKQLKKNVDVLTMTATPIPRTLHMALSGIRDMSLIETPPENRFPVQTYVVEYNDSLIRDAILRELSREGQVYYVYNRVQDIKEEAMRLSLLVPEARIAVAHGQMDEDELEEVMLKFYHREYDVLVCTTIIETGLDIPNVNTLIVINSDRFGLSQLYQLRGRVGRSNRQAFAYFTYKKDKVLSEQAEKRLAAIREFTEFGAGFKLAMRDLEIRGAGNVLGTEQHGHMMAVGYDLYCKLLEEAVRELKGEIAREEEVQPVIDLKVNAFISEDYIQNEALRMEIYRRIAALETLKEAEELEEEIEDRFGDLPQPVRNLLSISKLKLLAKKLKIANIIRNEDYVVFKFKSKDALNVEDYLKLVAFFKNRIIFSGTAVPSFSIRVKNMDDHKLFIRIEELLKEMANFLFITYNE</sequence>
<dbReference type="Proteomes" id="UP000075737">
    <property type="component" value="Unassembled WGS sequence"/>
</dbReference>
<feature type="domain" description="Helicase C-terminal" evidence="15">
    <location>
        <begin position="826"/>
        <end position="980"/>
    </location>
</feature>
<dbReference type="SUPFAM" id="SSF52540">
    <property type="entry name" value="P-loop containing nucleoside triphosphate hydrolases"/>
    <property type="match status" value="4"/>
</dbReference>
<dbReference type="RefSeq" id="WP_068747813.1">
    <property type="nucleotide sequence ID" value="NZ_LOHZ01000022.1"/>
</dbReference>
<dbReference type="Gene3D" id="3.30.2060.10">
    <property type="entry name" value="Penicillin-binding protein 1b domain"/>
    <property type="match status" value="1"/>
</dbReference>
<dbReference type="InterPro" id="IPR014001">
    <property type="entry name" value="Helicase_ATP-bd"/>
</dbReference>
<evidence type="ECO:0000256" key="4">
    <source>
        <dbReference type="ARBA" id="ARBA00022763"/>
    </source>
</evidence>
<dbReference type="EC" id="3.6.4.-" evidence="13"/>
<keyword evidence="3 13" id="KW-0547">Nucleotide-binding</keyword>
<dbReference type="SMART" id="SM00982">
    <property type="entry name" value="TRCF"/>
    <property type="match status" value="1"/>
</dbReference>
<evidence type="ECO:0000256" key="13">
    <source>
        <dbReference type="HAMAP-Rule" id="MF_00969"/>
    </source>
</evidence>
<evidence type="ECO:0000256" key="1">
    <source>
        <dbReference type="ARBA" id="ARBA00004496"/>
    </source>
</evidence>
<accession>A0A162MUF2</accession>
<dbReference type="InterPro" id="IPR041471">
    <property type="entry name" value="UvrB_inter"/>
</dbReference>
<evidence type="ECO:0000256" key="6">
    <source>
        <dbReference type="ARBA" id="ARBA00022806"/>
    </source>
</evidence>
<proteinExistence type="inferred from homology"/>
<comment type="similarity">
    <text evidence="10 13">In the N-terminal section; belongs to the UvrB family.</text>
</comment>
<dbReference type="FunFam" id="3.40.50.300:FF:000546">
    <property type="entry name" value="Transcription-repair-coupling factor"/>
    <property type="match status" value="1"/>
</dbReference>
<organism evidence="16 17">
    <name type="scientific">Thermovenabulum gondwanense</name>
    <dbReference type="NCBI Taxonomy" id="520767"/>
    <lineage>
        <taxon>Bacteria</taxon>
        <taxon>Bacillati</taxon>
        <taxon>Bacillota</taxon>
        <taxon>Clostridia</taxon>
        <taxon>Thermosediminibacterales</taxon>
        <taxon>Thermosediminibacteraceae</taxon>
        <taxon>Thermovenabulum</taxon>
    </lineage>
</organism>
<keyword evidence="8 13" id="KW-0238">DNA-binding</keyword>
<dbReference type="Pfam" id="PF17757">
    <property type="entry name" value="UvrB_inter"/>
    <property type="match status" value="1"/>
</dbReference>